<gene>
    <name evidence="1" type="ORF">ACEZDE_18515</name>
</gene>
<evidence type="ECO:0000313" key="2">
    <source>
        <dbReference type="Proteomes" id="UP001592531"/>
    </source>
</evidence>
<keyword evidence="2" id="KW-1185">Reference proteome</keyword>
<dbReference type="RefSeq" id="WP_380537404.1">
    <property type="nucleotide sequence ID" value="NZ_JBHFAB010000013.1"/>
</dbReference>
<protein>
    <recommendedName>
        <fullName evidence="3">DNA-binding protein</fullName>
    </recommendedName>
</protein>
<dbReference type="EMBL" id="JBHFAB010000013">
    <property type="protein sequence ID" value="MFC1418608.1"/>
    <property type="molecule type" value="Genomic_DNA"/>
</dbReference>
<proteinExistence type="predicted"/>
<organism evidence="1 2">
    <name type="scientific">Streptacidiphilus cavernicola</name>
    <dbReference type="NCBI Taxonomy" id="3342716"/>
    <lineage>
        <taxon>Bacteria</taxon>
        <taxon>Bacillati</taxon>
        <taxon>Actinomycetota</taxon>
        <taxon>Actinomycetes</taxon>
        <taxon>Kitasatosporales</taxon>
        <taxon>Streptomycetaceae</taxon>
        <taxon>Streptacidiphilus</taxon>
    </lineage>
</organism>
<evidence type="ECO:0000313" key="1">
    <source>
        <dbReference type="EMBL" id="MFC1418608.1"/>
    </source>
</evidence>
<sequence length="206" mass="21998">MEHPLARHIEAIDPKRHYDSAEVAALLGVGSAALRPLVLAGWLPEPQVPRRSGRGGQPVRRWRGSALRTAGARKRLKPLDHDQFAGTTLWRLGCRCASCTAAHSERSRLARRAAADAAFPEADRELLLAAVAAGADMKSAAELVGVSTMQVYGRATRDPVFSARLDEAGAALCVDAASGKCGTPTGYRSLRCRGTACRRAHTPTTH</sequence>
<accession>A0ABV6VY26</accession>
<dbReference type="Proteomes" id="UP001592531">
    <property type="component" value="Unassembled WGS sequence"/>
</dbReference>
<name>A0ABV6VY26_9ACTN</name>
<evidence type="ECO:0008006" key="3">
    <source>
        <dbReference type="Google" id="ProtNLM"/>
    </source>
</evidence>
<comment type="caution">
    <text evidence="1">The sequence shown here is derived from an EMBL/GenBank/DDBJ whole genome shotgun (WGS) entry which is preliminary data.</text>
</comment>
<reference evidence="1 2" key="1">
    <citation type="submission" date="2024-09" db="EMBL/GenBank/DDBJ databases">
        <authorList>
            <person name="Lee S.D."/>
        </authorList>
    </citation>
    <scope>NUCLEOTIDE SEQUENCE [LARGE SCALE GENOMIC DNA]</scope>
    <source>
        <strain evidence="1 2">N8-3</strain>
    </source>
</reference>